<evidence type="ECO:0000256" key="2">
    <source>
        <dbReference type="PROSITE-ProRule" id="PRU00335"/>
    </source>
</evidence>
<evidence type="ECO:0000256" key="1">
    <source>
        <dbReference type="ARBA" id="ARBA00023125"/>
    </source>
</evidence>
<dbReference type="EMBL" id="JACEGA010000001">
    <property type="protein sequence ID" value="MBB2183441.1"/>
    <property type="molecule type" value="Genomic_DNA"/>
</dbReference>
<organism evidence="4 5">
    <name type="scientific">Variimorphobacter saccharofermentans</name>
    <dbReference type="NCBI Taxonomy" id="2755051"/>
    <lineage>
        <taxon>Bacteria</taxon>
        <taxon>Bacillati</taxon>
        <taxon>Bacillota</taxon>
        <taxon>Clostridia</taxon>
        <taxon>Lachnospirales</taxon>
        <taxon>Lachnospiraceae</taxon>
        <taxon>Variimorphobacter</taxon>
    </lineage>
</organism>
<protein>
    <submittedName>
        <fullName evidence="4">TetR family transcriptional regulator</fullName>
    </submittedName>
</protein>
<dbReference type="InterPro" id="IPR036271">
    <property type="entry name" value="Tet_transcr_reg_TetR-rel_C_sf"/>
</dbReference>
<keyword evidence="5" id="KW-1185">Reference proteome</keyword>
<gene>
    <name evidence="4" type="ORF">H0486_11180</name>
</gene>
<dbReference type="Pfam" id="PF00440">
    <property type="entry name" value="TetR_N"/>
    <property type="match status" value="1"/>
</dbReference>
<evidence type="ECO:0000259" key="3">
    <source>
        <dbReference type="PROSITE" id="PS50977"/>
    </source>
</evidence>
<dbReference type="Proteomes" id="UP000574276">
    <property type="component" value="Unassembled WGS sequence"/>
</dbReference>
<evidence type="ECO:0000313" key="4">
    <source>
        <dbReference type="EMBL" id="MBB2183441.1"/>
    </source>
</evidence>
<evidence type="ECO:0000313" key="5">
    <source>
        <dbReference type="Proteomes" id="UP000574276"/>
    </source>
</evidence>
<dbReference type="SUPFAM" id="SSF48498">
    <property type="entry name" value="Tetracyclin repressor-like, C-terminal domain"/>
    <property type="match status" value="1"/>
</dbReference>
<dbReference type="Gene3D" id="1.10.357.10">
    <property type="entry name" value="Tetracycline Repressor, domain 2"/>
    <property type="match status" value="1"/>
</dbReference>
<dbReference type="InterPro" id="IPR050624">
    <property type="entry name" value="HTH-type_Tx_Regulator"/>
</dbReference>
<dbReference type="PROSITE" id="PS50977">
    <property type="entry name" value="HTH_TETR_2"/>
    <property type="match status" value="1"/>
</dbReference>
<dbReference type="InterPro" id="IPR009057">
    <property type="entry name" value="Homeodomain-like_sf"/>
</dbReference>
<dbReference type="AlphaFoldDB" id="A0A839K436"/>
<proteinExistence type="predicted"/>
<dbReference type="PRINTS" id="PR00455">
    <property type="entry name" value="HTHTETR"/>
</dbReference>
<sequence length="200" mass="22588">MRRTKDDAEMTRRAILKAALNLFSKNGYTNTNLQEIAVCAGVTRGAIYWHFESKANLYCTLIDEANNRGDYVIEQAMKAGGSFREICKRIMVAQWLLLEEDEIYRDTFILAMFNTGVAPELEKSRQKLLDNAKQLIETVSAYMKVGIEAGELRNDKTPIELANAYLAYQQGVAVNWLQDPTRFSIKESASALADIFINGM</sequence>
<accession>A0A839K436</accession>
<dbReference type="InterPro" id="IPR001647">
    <property type="entry name" value="HTH_TetR"/>
</dbReference>
<keyword evidence="1 2" id="KW-0238">DNA-binding</keyword>
<dbReference type="RefSeq" id="WP_228353097.1">
    <property type="nucleotide sequence ID" value="NZ_JACEGA010000001.1"/>
</dbReference>
<dbReference type="PANTHER" id="PTHR43479">
    <property type="entry name" value="ACREF/ENVCD OPERON REPRESSOR-RELATED"/>
    <property type="match status" value="1"/>
</dbReference>
<reference evidence="4 5" key="1">
    <citation type="submission" date="2020-07" db="EMBL/GenBank/DDBJ databases">
        <title>Characterization and genome sequencing of isolate MD1, a novel member within the family Lachnospiraceae.</title>
        <authorList>
            <person name="Rettenmaier R."/>
            <person name="Di Bello L."/>
            <person name="Zinser C."/>
            <person name="Scheitz K."/>
            <person name="Liebl W."/>
            <person name="Zverlov V."/>
        </authorList>
    </citation>
    <scope>NUCLEOTIDE SEQUENCE [LARGE SCALE GENOMIC DNA]</scope>
    <source>
        <strain evidence="4 5">MD1</strain>
    </source>
</reference>
<feature type="domain" description="HTH tetR-type" evidence="3">
    <location>
        <begin position="9"/>
        <end position="69"/>
    </location>
</feature>
<feature type="DNA-binding region" description="H-T-H motif" evidence="2">
    <location>
        <begin position="32"/>
        <end position="51"/>
    </location>
</feature>
<dbReference type="PANTHER" id="PTHR43479:SF11">
    <property type="entry name" value="ACREF_ENVCD OPERON REPRESSOR-RELATED"/>
    <property type="match status" value="1"/>
</dbReference>
<name>A0A839K436_9FIRM</name>
<dbReference type="GO" id="GO:0003677">
    <property type="term" value="F:DNA binding"/>
    <property type="evidence" value="ECO:0007669"/>
    <property type="project" value="UniProtKB-UniRule"/>
</dbReference>
<comment type="caution">
    <text evidence="4">The sequence shown here is derived from an EMBL/GenBank/DDBJ whole genome shotgun (WGS) entry which is preliminary data.</text>
</comment>
<dbReference type="SUPFAM" id="SSF46689">
    <property type="entry name" value="Homeodomain-like"/>
    <property type="match status" value="1"/>
</dbReference>